<proteinExistence type="predicted"/>
<name>M1QCK5_METMZ</name>
<evidence type="ECO:0000313" key="1">
    <source>
        <dbReference type="EMBL" id="AGF97948.1"/>
    </source>
</evidence>
<protein>
    <submittedName>
        <fullName evidence="1">Uncharacterized protein</fullName>
    </submittedName>
</protein>
<dbReference type="Proteomes" id="UP000011718">
    <property type="component" value="Chromosome"/>
</dbReference>
<gene>
    <name evidence="1" type="ORF">MmTuc01_2658</name>
</gene>
<evidence type="ECO:0000313" key="2">
    <source>
        <dbReference type="Proteomes" id="UP000011718"/>
    </source>
</evidence>
<sequence>MKLASQKQLILKFIISLQEEKKNRVIKHLAPPQINREKTIKVMEK</sequence>
<dbReference type="HOGENOM" id="CLU_3194532_0_0_2"/>
<accession>M1QCK5</accession>
<dbReference type="KEGG" id="mmaz:MmTuc01_2658"/>
<organism evidence="1 2">
    <name type="scientific">Methanosarcina mazei Tuc01</name>
    <dbReference type="NCBI Taxonomy" id="1236903"/>
    <lineage>
        <taxon>Archaea</taxon>
        <taxon>Methanobacteriati</taxon>
        <taxon>Methanobacteriota</taxon>
        <taxon>Stenosarchaea group</taxon>
        <taxon>Methanomicrobia</taxon>
        <taxon>Methanosarcinales</taxon>
        <taxon>Methanosarcinaceae</taxon>
        <taxon>Methanosarcina</taxon>
    </lineage>
</organism>
<dbReference type="EMBL" id="CP004144">
    <property type="protein sequence ID" value="AGF97948.1"/>
    <property type="molecule type" value="Genomic_DNA"/>
</dbReference>
<dbReference type="AlphaFoldDB" id="M1QCK5"/>
<reference evidence="1 2" key="1">
    <citation type="journal article" date="2013" name="Genome Announc.">
        <title>Complete Genome of a Methanosarcina mazei Strain Isolated from Sediment Samples from an Amazonian Flooded Area.</title>
        <authorList>
            <person name="Assis das Gracas D."/>
            <person name="Thiago Juca Ramos R."/>
            <person name="Vieira Araujo A.C."/>
            <person name="Zahlouth R."/>
            <person name="Ribeiro Carneiro A."/>
            <person name="Souza Lopes T."/>
            <person name="Azevedo Barauna R."/>
            <person name="Azevedo V."/>
            <person name="Cruz Schneider M.P."/>
            <person name="Pellizari V.H."/>
            <person name="Silva A."/>
        </authorList>
    </citation>
    <scope>NUCLEOTIDE SEQUENCE [LARGE SCALE GENOMIC DNA]</scope>
    <source>
        <strain evidence="1 2">Tuc01</strain>
    </source>
</reference>
<dbReference type="BioCyc" id="MMAZ1236903:G139K-2532-MONOMER"/>